<dbReference type="Pfam" id="PF00320">
    <property type="entry name" value="GATA"/>
    <property type="match status" value="1"/>
</dbReference>
<keyword evidence="6" id="KW-0479">Metal-binding</keyword>
<dbReference type="GO" id="GO:0008270">
    <property type="term" value="F:zinc ion binding"/>
    <property type="evidence" value="ECO:0007669"/>
    <property type="project" value="UniProtKB-KW"/>
</dbReference>
<feature type="compositionally biased region" description="Polar residues" evidence="7">
    <location>
        <begin position="257"/>
        <end position="274"/>
    </location>
</feature>
<sequence length="708" mass="76471">MTPPVVAHYIIWQPEWQRTEERGSPGFLYRSQRNTTIKQLKIAGGTWSRSSCTPVRAAMSEEVVRQTRSQKRALERDHATIAGPLGDMESKRVKLEKGDVPGSPPALVGSEAEGVKLKSEQAAKVAASILKSGEVKATIKVEVQTGDEPVDMSTSKSDIKRERQPPSPDDVIVLSDNEPSSPVMNGHCFTKTDTDKLMKSSPEERERIIKQLKEELRLQEAKLVLLKKLRQSQIQKESTVQKATGSVATPPPLVRGSITSSKGPLQVTSRSSGTVIPPPLVRGGQHVPSKHNSQIVMPPLVRGAQPIAVTPQQIASLRQQQQHHSGSGPPPLLLAPRASVPNVQVQGQRIIQQGLIRVANVANSNVMVNIPQVRMQYASPTSLKGSSASPNSNINDSPASRQAAAKLALRKQLEKTLLEIPPPKPPAPEFNFLPSAANNEFIYLLGLEEVVQKLLEMHGRGNLGPAAAIASSIPKEPYNCAQCKTDFTSRWRKEKAGTILCDQCMSSNQKKALKAEHTSRLKAAFVKALQQEQEIEQRILQQSSSSASSVSKTTSSSPSMSKSEVLVSQQYKQVRAAMQHRSVSGHHSSIKQSPSQLSHSLQSRGVAHSFTTSQLQSAVTAAALGGGSGKHAAARPLHQGAKVSAGSSNQGNVAAWRKQSGGNTGVTMAYVNPSLSAHKTSSAVERQREYLLDMIPSRSISQAANTWK</sequence>
<dbReference type="InterPro" id="IPR040386">
    <property type="entry name" value="P66"/>
</dbReference>
<dbReference type="InterPro" id="IPR000679">
    <property type="entry name" value="Znf_GATA"/>
</dbReference>
<feature type="compositionally biased region" description="Low complexity" evidence="7">
    <location>
        <begin position="592"/>
        <end position="603"/>
    </location>
</feature>
<evidence type="ECO:0000256" key="3">
    <source>
        <dbReference type="ARBA" id="ARBA00023054"/>
    </source>
</evidence>
<evidence type="ECO:0000256" key="7">
    <source>
        <dbReference type="SAM" id="MobiDB-lite"/>
    </source>
</evidence>
<dbReference type="PANTHER" id="PTHR13455">
    <property type="entry name" value="TRANSCRIPTIONAL REPRESSOR P66-RELATED"/>
    <property type="match status" value="1"/>
</dbReference>
<accession>A0AAV1N9P3</accession>
<comment type="subcellular location">
    <subcellularLocation>
        <location evidence="1">Nucleus</location>
    </subcellularLocation>
</comment>
<name>A0AAV1N9P3_SCOSC</name>
<evidence type="ECO:0000256" key="2">
    <source>
        <dbReference type="ARBA" id="ARBA00023015"/>
    </source>
</evidence>
<keyword evidence="6" id="KW-0862">Zinc</keyword>
<feature type="region of interest" description="Disordered" evidence="7">
    <location>
        <begin position="626"/>
        <end position="651"/>
    </location>
</feature>
<keyword evidence="10" id="KW-1185">Reference proteome</keyword>
<dbReference type="PANTHER" id="PTHR13455:SF3">
    <property type="entry name" value="TRANSCRIPTIONAL REPRESSOR P66-ALPHA"/>
    <property type="match status" value="1"/>
</dbReference>
<dbReference type="Proteomes" id="UP001314229">
    <property type="component" value="Unassembled WGS sequence"/>
</dbReference>
<keyword evidence="6" id="KW-0863">Zinc-finger</keyword>
<feature type="compositionally biased region" description="Polar residues" evidence="7">
    <location>
        <begin position="381"/>
        <end position="400"/>
    </location>
</feature>
<proteinExistence type="predicted"/>
<evidence type="ECO:0000256" key="4">
    <source>
        <dbReference type="ARBA" id="ARBA00023163"/>
    </source>
</evidence>
<feature type="compositionally biased region" description="Basic and acidic residues" evidence="7">
    <location>
        <begin position="190"/>
        <end position="201"/>
    </location>
</feature>
<evidence type="ECO:0000259" key="8">
    <source>
        <dbReference type="PROSITE" id="PS50114"/>
    </source>
</evidence>
<feature type="region of interest" description="Disordered" evidence="7">
    <location>
        <begin position="537"/>
        <end position="605"/>
    </location>
</feature>
<keyword evidence="5" id="KW-0539">Nucleus</keyword>
<organism evidence="9 10">
    <name type="scientific">Scomber scombrus</name>
    <name type="common">Atlantic mackerel</name>
    <name type="synonym">Scomber vernalis</name>
    <dbReference type="NCBI Taxonomy" id="13677"/>
    <lineage>
        <taxon>Eukaryota</taxon>
        <taxon>Metazoa</taxon>
        <taxon>Chordata</taxon>
        <taxon>Craniata</taxon>
        <taxon>Vertebrata</taxon>
        <taxon>Euteleostomi</taxon>
        <taxon>Actinopterygii</taxon>
        <taxon>Neopterygii</taxon>
        <taxon>Teleostei</taxon>
        <taxon>Neoteleostei</taxon>
        <taxon>Acanthomorphata</taxon>
        <taxon>Pelagiaria</taxon>
        <taxon>Scombriformes</taxon>
        <taxon>Scombridae</taxon>
        <taxon>Scomber</taxon>
    </lineage>
</organism>
<feature type="region of interest" description="Disordered" evidence="7">
    <location>
        <begin position="242"/>
        <end position="290"/>
    </location>
</feature>
<keyword evidence="4" id="KW-0804">Transcription</keyword>
<feature type="compositionally biased region" description="Low complexity" evidence="7">
    <location>
        <begin position="538"/>
        <end position="568"/>
    </location>
</feature>
<dbReference type="Gene3D" id="6.10.250.1650">
    <property type="match status" value="1"/>
</dbReference>
<dbReference type="GO" id="GO:0016581">
    <property type="term" value="C:NuRD complex"/>
    <property type="evidence" value="ECO:0007669"/>
    <property type="project" value="TreeGrafter"/>
</dbReference>
<evidence type="ECO:0000313" key="9">
    <source>
        <dbReference type="EMBL" id="CAK6955231.1"/>
    </source>
</evidence>
<gene>
    <name evidence="9" type="ORF">FSCOSCO3_A008157</name>
</gene>
<feature type="compositionally biased region" description="Polar residues" evidence="7">
    <location>
        <begin position="581"/>
        <end position="591"/>
    </location>
</feature>
<evidence type="ECO:0000256" key="1">
    <source>
        <dbReference type="ARBA" id="ARBA00004123"/>
    </source>
</evidence>
<dbReference type="PROSITE" id="PS50114">
    <property type="entry name" value="GATA_ZN_FINGER_2"/>
    <property type="match status" value="1"/>
</dbReference>
<protein>
    <submittedName>
        <fullName evidence="9">GATA zinc finger domain containing 2Ab isoform X2</fullName>
    </submittedName>
</protein>
<comment type="caution">
    <text evidence="9">The sequence shown here is derived from an EMBL/GenBank/DDBJ whole genome shotgun (WGS) entry which is preliminary data.</text>
</comment>
<dbReference type="Gene3D" id="3.30.50.10">
    <property type="entry name" value="Erythroid Transcription Factor GATA-1, subunit A"/>
    <property type="match status" value="1"/>
</dbReference>
<dbReference type="InterPro" id="IPR032346">
    <property type="entry name" value="P66_CC"/>
</dbReference>
<dbReference type="GO" id="GO:0000122">
    <property type="term" value="P:negative regulation of transcription by RNA polymerase II"/>
    <property type="evidence" value="ECO:0007669"/>
    <property type="project" value="InterPro"/>
</dbReference>
<dbReference type="GO" id="GO:0043565">
    <property type="term" value="F:sequence-specific DNA binding"/>
    <property type="evidence" value="ECO:0007669"/>
    <property type="project" value="InterPro"/>
</dbReference>
<dbReference type="InterPro" id="IPR013088">
    <property type="entry name" value="Znf_NHR/GATA"/>
</dbReference>
<evidence type="ECO:0000256" key="6">
    <source>
        <dbReference type="PROSITE-ProRule" id="PRU00094"/>
    </source>
</evidence>
<feature type="region of interest" description="Disordered" evidence="7">
    <location>
        <begin position="146"/>
        <end position="201"/>
    </location>
</feature>
<keyword evidence="2" id="KW-0805">Transcription regulation</keyword>
<keyword evidence="3" id="KW-0175">Coiled coil</keyword>
<evidence type="ECO:0000313" key="10">
    <source>
        <dbReference type="Proteomes" id="UP001314229"/>
    </source>
</evidence>
<evidence type="ECO:0000256" key="5">
    <source>
        <dbReference type="ARBA" id="ARBA00023242"/>
    </source>
</evidence>
<feature type="region of interest" description="Disordered" evidence="7">
    <location>
        <begin position="381"/>
        <end position="401"/>
    </location>
</feature>
<dbReference type="AlphaFoldDB" id="A0AAV1N9P3"/>
<dbReference type="SUPFAM" id="SSF57716">
    <property type="entry name" value="Glucocorticoid receptor-like (DNA-binding domain)"/>
    <property type="match status" value="1"/>
</dbReference>
<reference evidence="9 10" key="1">
    <citation type="submission" date="2024-01" db="EMBL/GenBank/DDBJ databases">
        <authorList>
            <person name="Alioto T."/>
            <person name="Alioto T."/>
            <person name="Gomez Garrido J."/>
        </authorList>
    </citation>
    <scope>NUCLEOTIDE SEQUENCE [LARGE SCALE GENOMIC DNA]</scope>
</reference>
<dbReference type="EMBL" id="CAWUFR010000021">
    <property type="protein sequence ID" value="CAK6955231.1"/>
    <property type="molecule type" value="Genomic_DNA"/>
</dbReference>
<feature type="domain" description="GATA-type" evidence="8">
    <location>
        <begin position="474"/>
        <end position="504"/>
    </location>
</feature>
<dbReference type="Pfam" id="PF16563">
    <property type="entry name" value="P66_CC"/>
    <property type="match status" value="1"/>
</dbReference>